<keyword evidence="8" id="KW-0539">Nucleus</keyword>
<feature type="domain" description="H15" evidence="13">
    <location>
        <begin position="141"/>
        <end position="211"/>
    </location>
</feature>
<dbReference type="Gramene" id="PRQ51438">
    <property type="protein sequence ID" value="PRQ51438"/>
    <property type="gene ID" value="RchiOBHm_Chr2g0144441"/>
</dbReference>
<protein>
    <recommendedName>
        <fullName evidence="9">MYB transcription factor</fullName>
    </recommendedName>
</protein>
<dbReference type="PROSITE" id="PS50090">
    <property type="entry name" value="MYB_LIKE"/>
    <property type="match status" value="1"/>
</dbReference>
<feature type="domain" description="Myb-like" evidence="11">
    <location>
        <begin position="38"/>
        <end position="95"/>
    </location>
</feature>
<reference evidence="14 15" key="1">
    <citation type="journal article" date="2018" name="Nat. Genet.">
        <title>The Rosa genome provides new insights in the design of modern roses.</title>
        <authorList>
            <person name="Bendahmane M."/>
        </authorList>
    </citation>
    <scope>NUCLEOTIDE SEQUENCE [LARGE SCALE GENOMIC DNA]</scope>
    <source>
        <strain evidence="15">cv. Old Blush</strain>
    </source>
</reference>
<evidence type="ECO:0000256" key="6">
    <source>
        <dbReference type="ARBA" id="ARBA00023125"/>
    </source>
</evidence>
<dbReference type="Pfam" id="PF00538">
    <property type="entry name" value="Linker_histone"/>
    <property type="match status" value="1"/>
</dbReference>
<organism evidence="14 15">
    <name type="scientific">Rosa chinensis</name>
    <name type="common">China rose</name>
    <dbReference type="NCBI Taxonomy" id="74649"/>
    <lineage>
        <taxon>Eukaryota</taxon>
        <taxon>Viridiplantae</taxon>
        <taxon>Streptophyta</taxon>
        <taxon>Embryophyta</taxon>
        <taxon>Tracheophyta</taxon>
        <taxon>Spermatophyta</taxon>
        <taxon>Magnoliopsida</taxon>
        <taxon>eudicotyledons</taxon>
        <taxon>Gunneridae</taxon>
        <taxon>Pentapetalae</taxon>
        <taxon>rosids</taxon>
        <taxon>fabids</taxon>
        <taxon>Rosales</taxon>
        <taxon>Rosaceae</taxon>
        <taxon>Rosoideae</taxon>
        <taxon>Rosoideae incertae sedis</taxon>
        <taxon>Rosa</taxon>
    </lineage>
</organism>
<dbReference type="InterPro" id="IPR044597">
    <property type="entry name" value="SMH1-6"/>
</dbReference>
<dbReference type="PANTHER" id="PTHR46267:SF3">
    <property type="entry name" value="TELOMERE REPEAT-BINDING FACTOR 4-RELATED"/>
    <property type="match status" value="1"/>
</dbReference>
<evidence type="ECO:0000256" key="9">
    <source>
        <dbReference type="ARBA" id="ARBA00032813"/>
    </source>
</evidence>
<comment type="caution">
    <text evidence="14">The sequence shown here is derived from an EMBL/GenBank/DDBJ whole genome shotgun (WGS) entry which is preliminary data.</text>
</comment>
<keyword evidence="7" id="KW-0804">Transcription</keyword>
<dbReference type="FunFam" id="1.10.10.60:FF:000168">
    <property type="entry name" value="Telomere repeat-binding factor 1"/>
    <property type="match status" value="1"/>
</dbReference>
<keyword evidence="4" id="KW-0805">Transcription regulation</keyword>
<dbReference type="SMART" id="SM00717">
    <property type="entry name" value="SANT"/>
    <property type="match status" value="1"/>
</dbReference>
<dbReference type="Pfam" id="PF00249">
    <property type="entry name" value="Myb_DNA-binding"/>
    <property type="match status" value="1"/>
</dbReference>
<evidence type="ECO:0000256" key="3">
    <source>
        <dbReference type="ARBA" id="ARBA00022454"/>
    </source>
</evidence>
<dbReference type="GO" id="GO:0006334">
    <property type="term" value="P:nucleosome assembly"/>
    <property type="evidence" value="ECO:0007669"/>
    <property type="project" value="InterPro"/>
</dbReference>
<dbReference type="GO" id="GO:0000786">
    <property type="term" value="C:nucleosome"/>
    <property type="evidence" value="ECO:0007669"/>
    <property type="project" value="InterPro"/>
</dbReference>
<dbReference type="SMART" id="SM00526">
    <property type="entry name" value="H15"/>
    <property type="match status" value="1"/>
</dbReference>
<evidence type="ECO:0000259" key="11">
    <source>
        <dbReference type="PROSITE" id="PS50090"/>
    </source>
</evidence>
<name>A0A2P6RYD3_ROSCH</name>
<evidence type="ECO:0000256" key="7">
    <source>
        <dbReference type="ARBA" id="ARBA00023163"/>
    </source>
</evidence>
<dbReference type="InterPro" id="IPR036390">
    <property type="entry name" value="WH_DNA-bd_sf"/>
</dbReference>
<feature type="region of interest" description="Disordered" evidence="10">
    <location>
        <begin position="1"/>
        <end position="49"/>
    </location>
</feature>
<comment type="subcellular location">
    <subcellularLocation>
        <location evidence="1">Chromosome</location>
    </subcellularLocation>
    <subcellularLocation>
        <location evidence="2">Nucleus</location>
        <location evidence="2">Nucleolus</location>
    </subcellularLocation>
</comment>
<evidence type="ECO:0000256" key="10">
    <source>
        <dbReference type="SAM" id="MobiDB-lite"/>
    </source>
</evidence>
<dbReference type="PROSITE" id="PS51504">
    <property type="entry name" value="H15"/>
    <property type="match status" value="1"/>
</dbReference>
<dbReference type="SUPFAM" id="SSF46785">
    <property type="entry name" value="Winged helix' DNA-binding domain"/>
    <property type="match status" value="1"/>
</dbReference>
<keyword evidence="5" id="KW-0175">Coiled coil</keyword>
<dbReference type="InterPro" id="IPR001005">
    <property type="entry name" value="SANT/Myb"/>
</dbReference>
<dbReference type="OMA" id="MADYTER"/>
<dbReference type="InterPro" id="IPR009057">
    <property type="entry name" value="Homeodomain-like_sf"/>
</dbReference>
<evidence type="ECO:0000313" key="14">
    <source>
        <dbReference type="EMBL" id="PRQ51438.1"/>
    </source>
</evidence>
<dbReference type="AlphaFoldDB" id="A0A2P6RYD3"/>
<keyword evidence="3" id="KW-0158">Chromosome</keyword>
<dbReference type="InterPro" id="IPR036388">
    <property type="entry name" value="WH-like_DNA-bd_sf"/>
</dbReference>
<dbReference type="InterPro" id="IPR017930">
    <property type="entry name" value="Myb_dom"/>
</dbReference>
<sequence length="288" mass="32215">MSSSSLRKPKRISEREKEGFRQAHRRLGVKGRDRSKGRMGNHKQKWTSEEEDALVAGVAKHGAGKWKNILIDPEFAQSLILRSNIDLKDKWRNLSPSLALAQVTQKKRKNSKIKNSVRYSTPVLALASGTSPDAVMDDSNTEERYNALIFEALLTMKDPNGSDVDAIRNFIQQREEEPIPHNFKRLVGARLRSLVSLGKLEKTRNGFKIKVLGTKTPRVLATSTETEDDAVHVAAYTIADAENKSFLAAEAVKEAERVSKIAEETESMLLLVKEINEQCSRGEVVHLA</sequence>
<dbReference type="Proteomes" id="UP000238479">
    <property type="component" value="Chromosome 2"/>
</dbReference>
<evidence type="ECO:0000256" key="2">
    <source>
        <dbReference type="ARBA" id="ARBA00004604"/>
    </source>
</evidence>
<evidence type="ECO:0000256" key="5">
    <source>
        <dbReference type="ARBA" id="ARBA00023054"/>
    </source>
</evidence>
<evidence type="ECO:0000313" key="15">
    <source>
        <dbReference type="Proteomes" id="UP000238479"/>
    </source>
</evidence>
<evidence type="ECO:0000256" key="4">
    <source>
        <dbReference type="ARBA" id="ARBA00023015"/>
    </source>
</evidence>
<proteinExistence type="predicted"/>
<evidence type="ECO:0000259" key="13">
    <source>
        <dbReference type="PROSITE" id="PS51504"/>
    </source>
</evidence>
<feature type="compositionally biased region" description="Basic and acidic residues" evidence="10">
    <location>
        <begin position="11"/>
        <end position="21"/>
    </location>
</feature>
<dbReference type="SUPFAM" id="SSF46689">
    <property type="entry name" value="Homeodomain-like"/>
    <property type="match status" value="1"/>
</dbReference>
<keyword evidence="6" id="KW-0238">DNA-binding</keyword>
<dbReference type="InterPro" id="IPR005818">
    <property type="entry name" value="Histone_H1/H5_H15"/>
</dbReference>
<dbReference type="CDD" id="cd11660">
    <property type="entry name" value="SANT_TRF"/>
    <property type="match status" value="1"/>
</dbReference>
<feature type="domain" description="HTH myb-type" evidence="12">
    <location>
        <begin position="38"/>
        <end position="99"/>
    </location>
</feature>
<dbReference type="Gene3D" id="1.10.10.10">
    <property type="entry name" value="Winged helix-like DNA-binding domain superfamily/Winged helix DNA-binding domain"/>
    <property type="match status" value="1"/>
</dbReference>
<dbReference type="EMBL" id="PDCK01000040">
    <property type="protein sequence ID" value="PRQ51438.1"/>
    <property type="molecule type" value="Genomic_DNA"/>
</dbReference>
<dbReference type="GO" id="GO:0005730">
    <property type="term" value="C:nucleolus"/>
    <property type="evidence" value="ECO:0007669"/>
    <property type="project" value="UniProtKB-SubCell"/>
</dbReference>
<dbReference type="PANTHER" id="PTHR46267">
    <property type="entry name" value="SINGLE MYB HISTONE 4"/>
    <property type="match status" value="1"/>
</dbReference>
<dbReference type="OrthoDB" id="608866at2759"/>
<dbReference type="STRING" id="74649.A0A2P6RYD3"/>
<evidence type="ECO:0000259" key="12">
    <source>
        <dbReference type="PROSITE" id="PS51294"/>
    </source>
</evidence>
<evidence type="ECO:0000256" key="1">
    <source>
        <dbReference type="ARBA" id="ARBA00004286"/>
    </source>
</evidence>
<dbReference type="Gene3D" id="1.10.246.220">
    <property type="match status" value="1"/>
</dbReference>
<dbReference type="PROSITE" id="PS51294">
    <property type="entry name" value="HTH_MYB"/>
    <property type="match status" value="1"/>
</dbReference>
<accession>A0A2P6RYD3</accession>
<evidence type="ECO:0000256" key="8">
    <source>
        <dbReference type="ARBA" id="ARBA00023242"/>
    </source>
</evidence>
<keyword evidence="15" id="KW-1185">Reference proteome</keyword>
<gene>
    <name evidence="14" type="ORF">RchiOBHm_Chr2g0144441</name>
</gene>
<dbReference type="GO" id="GO:0003691">
    <property type="term" value="F:double-stranded telomeric DNA binding"/>
    <property type="evidence" value="ECO:0007669"/>
    <property type="project" value="InterPro"/>
</dbReference>